<dbReference type="PANTHER" id="PTHR42646:SF2">
    <property type="entry name" value="5'-3' EXONUCLEASE FAMILY PROTEIN"/>
    <property type="match status" value="1"/>
</dbReference>
<evidence type="ECO:0000313" key="6">
    <source>
        <dbReference type="Proteomes" id="UP000176376"/>
    </source>
</evidence>
<dbReference type="SUPFAM" id="SSF88723">
    <property type="entry name" value="PIN domain-like"/>
    <property type="match status" value="1"/>
</dbReference>
<keyword evidence="2" id="KW-0378">Hydrolase</keyword>
<dbReference type="InterPro" id="IPR038969">
    <property type="entry name" value="FEN"/>
</dbReference>
<dbReference type="CDD" id="cd09898">
    <property type="entry name" value="H3TH_53EXO"/>
    <property type="match status" value="1"/>
</dbReference>
<evidence type="ECO:0000256" key="2">
    <source>
        <dbReference type="ARBA" id="ARBA00022801"/>
    </source>
</evidence>
<evidence type="ECO:0000313" key="5">
    <source>
        <dbReference type="EMBL" id="OGK56757.1"/>
    </source>
</evidence>
<dbReference type="InterPro" id="IPR036279">
    <property type="entry name" value="5-3_exonuclease_C_sf"/>
</dbReference>
<dbReference type="FunFam" id="1.10.150.20:FF:000003">
    <property type="entry name" value="DNA polymerase I"/>
    <property type="match status" value="1"/>
</dbReference>
<dbReference type="AlphaFoldDB" id="A0A1F7JME3"/>
<dbReference type="GO" id="GO:0003677">
    <property type="term" value="F:DNA binding"/>
    <property type="evidence" value="ECO:0007669"/>
    <property type="project" value="UniProtKB-KW"/>
</dbReference>
<accession>A0A1F7JME3</accession>
<protein>
    <recommendedName>
        <fullName evidence="4">5'-3' exonuclease domain-containing protein</fullName>
    </recommendedName>
</protein>
<dbReference type="InterPro" id="IPR020046">
    <property type="entry name" value="5-3_exonucl_a-hlix_arch_N"/>
</dbReference>
<keyword evidence="3" id="KW-0238">DNA-binding</keyword>
<dbReference type="EMBL" id="MGAY01000025">
    <property type="protein sequence ID" value="OGK56757.1"/>
    <property type="molecule type" value="Genomic_DNA"/>
</dbReference>
<feature type="domain" description="5'-3' exonuclease" evidence="4">
    <location>
        <begin position="1"/>
        <end position="261"/>
    </location>
</feature>
<evidence type="ECO:0000256" key="3">
    <source>
        <dbReference type="ARBA" id="ARBA00023125"/>
    </source>
</evidence>
<dbReference type="PANTHER" id="PTHR42646">
    <property type="entry name" value="FLAP ENDONUCLEASE XNI"/>
    <property type="match status" value="1"/>
</dbReference>
<dbReference type="SUPFAM" id="SSF47807">
    <property type="entry name" value="5' to 3' exonuclease, C-terminal subdomain"/>
    <property type="match status" value="1"/>
</dbReference>
<dbReference type="Pfam" id="PF01367">
    <property type="entry name" value="5_3_exonuc"/>
    <property type="match status" value="1"/>
</dbReference>
<dbReference type="InterPro" id="IPR002421">
    <property type="entry name" value="5-3_exonuclease"/>
</dbReference>
<dbReference type="GO" id="GO:0033567">
    <property type="term" value="P:DNA replication, Okazaki fragment processing"/>
    <property type="evidence" value="ECO:0007669"/>
    <property type="project" value="InterPro"/>
</dbReference>
<evidence type="ECO:0000256" key="1">
    <source>
        <dbReference type="ARBA" id="ARBA00022722"/>
    </source>
</evidence>
<dbReference type="InterPro" id="IPR020045">
    <property type="entry name" value="DNA_polI_H3TH"/>
</dbReference>
<dbReference type="GO" id="GO:0017108">
    <property type="term" value="F:5'-flap endonuclease activity"/>
    <property type="evidence" value="ECO:0007669"/>
    <property type="project" value="InterPro"/>
</dbReference>
<dbReference type="STRING" id="1802074.A3J15_02355"/>
<organism evidence="5 6">
    <name type="scientific">Candidatus Roizmanbacteria bacterium RIFCSPLOWO2_02_FULL_38_10</name>
    <dbReference type="NCBI Taxonomy" id="1802074"/>
    <lineage>
        <taxon>Bacteria</taxon>
        <taxon>Candidatus Roizmaniibacteriota</taxon>
    </lineage>
</organism>
<reference evidence="5 6" key="1">
    <citation type="journal article" date="2016" name="Nat. Commun.">
        <title>Thousands of microbial genomes shed light on interconnected biogeochemical processes in an aquifer system.</title>
        <authorList>
            <person name="Anantharaman K."/>
            <person name="Brown C.T."/>
            <person name="Hug L.A."/>
            <person name="Sharon I."/>
            <person name="Castelle C.J."/>
            <person name="Probst A.J."/>
            <person name="Thomas B.C."/>
            <person name="Singh A."/>
            <person name="Wilkins M.J."/>
            <person name="Karaoz U."/>
            <person name="Brodie E.L."/>
            <person name="Williams K.H."/>
            <person name="Hubbard S.S."/>
            <person name="Banfield J.F."/>
        </authorList>
    </citation>
    <scope>NUCLEOTIDE SEQUENCE [LARGE SCALE GENOMIC DNA]</scope>
</reference>
<sequence>MNTFLLIDGNALIHRAFHALPAFKTSTGIQTNAAYGFATMIHKAITDLKPTHVIVCFDSKEPTFRDKLFKQYRTQRPEVKPELIDQFPLVKEFLVSAGIKMIEKPGLEADDLIGILATRIEKTGQKNLILSGDKDLMQLVTKKTNMMTPQLGFGKAQLFDEQTVKKKLGVDPSQVPLFKALAGDPSDNYKGVTGIGPKTAVLLIQEFKTLDNIYKQIDLIKSPKLKQALIDYKDNAYLSQKLATILRTDGVTFDLDTASFTGYNEVLRNYFMKLEMPSLVNRFFSRIAKPKRGEPKKPEQFNLF</sequence>
<evidence type="ECO:0000259" key="4">
    <source>
        <dbReference type="SMART" id="SM00475"/>
    </source>
</evidence>
<dbReference type="Pfam" id="PF02739">
    <property type="entry name" value="5_3_exonuc_N"/>
    <property type="match status" value="1"/>
</dbReference>
<dbReference type="SMART" id="SM00279">
    <property type="entry name" value="HhH2"/>
    <property type="match status" value="1"/>
</dbReference>
<dbReference type="InterPro" id="IPR029060">
    <property type="entry name" value="PIN-like_dom_sf"/>
</dbReference>
<dbReference type="Gene3D" id="3.40.50.1010">
    <property type="entry name" value="5'-nuclease"/>
    <property type="match status" value="1"/>
</dbReference>
<dbReference type="Proteomes" id="UP000176376">
    <property type="component" value="Unassembled WGS sequence"/>
</dbReference>
<name>A0A1F7JME3_9BACT</name>
<keyword evidence="1" id="KW-0540">Nuclease</keyword>
<dbReference type="CDD" id="cd09859">
    <property type="entry name" value="PIN_53EXO"/>
    <property type="match status" value="1"/>
</dbReference>
<dbReference type="GO" id="GO:0008409">
    <property type="term" value="F:5'-3' exonuclease activity"/>
    <property type="evidence" value="ECO:0007669"/>
    <property type="project" value="InterPro"/>
</dbReference>
<proteinExistence type="predicted"/>
<gene>
    <name evidence="5" type="ORF">A3J15_02355</name>
</gene>
<dbReference type="Gene3D" id="1.10.150.20">
    <property type="entry name" value="5' to 3' exonuclease, C-terminal subdomain"/>
    <property type="match status" value="1"/>
</dbReference>
<dbReference type="InterPro" id="IPR008918">
    <property type="entry name" value="HhH2"/>
</dbReference>
<comment type="caution">
    <text evidence="5">The sequence shown here is derived from an EMBL/GenBank/DDBJ whole genome shotgun (WGS) entry which is preliminary data.</text>
</comment>
<dbReference type="SMART" id="SM00475">
    <property type="entry name" value="53EXOc"/>
    <property type="match status" value="1"/>
</dbReference>